<dbReference type="CDD" id="cd00146">
    <property type="entry name" value="PKD"/>
    <property type="match status" value="1"/>
</dbReference>
<dbReference type="RefSeq" id="WP_072863507.1">
    <property type="nucleotide sequence ID" value="NZ_FQUX01000006.1"/>
</dbReference>
<feature type="domain" description="PKD" evidence="2">
    <location>
        <begin position="55"/>
        <end position="113"/>
    </location>
</feature>
<evidence type="ECO:0000313" key="4">
    <source>
        <dbReference type="Proteomes" id="UP000184406"/>
    </source>
</evidence>
<dbReference type="PROSITE" id="PS50093">
    <property type="entry name" value="PKD"/>
    <property type="match status" value="1"/>
</dbReference>
<proteinExistence type="predicted"/>
<reference evidence="4" key="1">
    <citation type="submission" date="2016-11" db="EMBL/GenBank/DDBJ databases">
        <authorList>
            <person name="Varghese N."/>
            <person name="Submissions S."/>
        </authorList>
    </citation>
    <scope>NUCLEOTIDE SEQUENCE [LARGE SCALE GENOMIC DNA]</scope>
    <source>
        <strain evidence="4">DSM 17539</strain>
    </source>
</reference>
<name>A0A1M5DLY4_9FLAO</name>
<dbReference type="SUPFAM" id="SSF49299">
    <property type="entry name" value="PKD domain"/>
    <property type="match status" value="1"/>
</dbReference>
<evidence type="ECO:0000259" key="2">
    <source>
        <dbReference type="PROSITE" id="PS50093"/>
    </source>
</evidence>
<dbReference type="SMART" id="SM00089">
    <property type="entry name" value="PKD"/>
    <property type="match status" value="1"/>
</dbReference>
<keyword evidence="1" id="KW-0732">Signal</keyword>
<dbReference type="PROSITE" id="PS00018">
    <property type="entry name" value="EF_HAND_1"/>
    <property type="match status" value="1"/>
</dbReference>
<dbReference type="InterPro" id="IPR022409">
    <property type="entry name" value="PKD/Chitinase_dom"/>
</dbReference>
<dbReference type="Proteomes" id="UP000184406">
    <property type="component" value="Unassembled WGS sequence"/>
</dbReference>
<organism evidence="3 4">
    <name type="scientific">Arenibacter palladensis</name>
    <dbReference type="NCBI Taxonomy" id="237373"/>
    <lineage>
        <taxon>Bacteria</taxon>
        <taxon>Pseudomonadati</taxon>
        <taxon>Bacteroidota</taxon>
        <taxon>Flavobacteriia</taxon>
        <taxon>Flavobacteriales</taxon>
        <taxon>Flavobacteriaceae</taxon>
        <taxon>Arenibacter</taxon>
    </lineage>
</organism>
<dbReference type="Pfam" id="PF18911">
    <property type="entry name" value="PKD_4"/>
    <property type="match status" value="1"/>
</dbReference>
<protein>
    <submittedName>
        <fullName evidence="3">PKD domain-containing protein</fullName>
    </submittedName>
</protein>
<sequence length="312" mass="33287">MTKKNLILLYGILFSMMLSLSSCSSDDSSSSNDIPFSADIFQSVVGKKVAFQGLTNNAVSWTWDFGDGTTSSEKNPVHVYSDGGYYTAKLTATSADGSSISKEVILAIDLTPYILLTGGPTATNGKTWRIASAHSAADKLADADADFSPIEQPLATGILGLLGMGEVYEDTFTFHFEGGYEIDTKADGAVFSGLVYQIVTAGFGGVVNANGQDYGLCTGLFTPDDNLTFTYVENEDLNVPSVYGPGGVLTFGNVTTLDFSGNGFLGFKDFQSKVIVQEIKDNSMRVVMFMAASQDYIGVNTHALVFTFEVVN</sequence>
<feature type="chain" id="PRO_5012883613" evidence="1">
    <location>
        <begin position="25"/>
        <end position="312"/>
    </location>
</feature>
<dbReference type="OrthoDB" id="1491481at2"/>
<dbReference type="Gene3D" id="2.60.40.10">
    <property type="entry name" value="Immunoglobulins"/>
    <property type="match status" value="1"/>
</dbReference>
<dbReference type="InterPro" id="IPR018247">
    <property type="entry name" value="EF_Hand_1_Ca_BS"/>
</dbReference>
<evidence type="ECO:0000256" key="1">
    <source>
        <dbReference type="SAM" id="SignalP"/>
    </source>
</evidence>
<dbReference type="InterPro" id="IPR013783">
    <property type="entry name" value="Ig-like_fold"/>
</dbReference>
<dbReference type="PROSITE" id="PS51257">
    <property type="entry name" value="PROKAR_LIPOPROTEIN"/>
    <property type="match status" value="1"/>
</dbReference>
<feature type="signal peptide" evidence="1">
    <location>
        <begin position="1"/>
        <end position="24"/>
    </location>
</feature>
<evidence type="ECO:0000313" key="3">
    <source>
        <dbReference type="EMBL" id="SHF67993.1"/>
    </source>
</evidence>
<dbReference type="AlphaFoldDB" id="A0A1M5DLY4"/>
<dbReference type="InterPro" id="IPR000601">
    <property type="entry name" value="PKD_dom"/>
</dbReference>
<keyword evidence="4" id="KW-1185">Reference proteome</keyword>
<accession>A0A1M5DLY4</accession>
<dbReference type="EMBL" id="FQUX01000006">
    <property type="protein sequence ID" value="SHF67993.1"/>
    <property type="molecule type" value="Genomic_DNA"/>
</dbReference>
<gene>
    <name evidence="3" type="ORF">SAMN03080594_106153</name>
</gene>
<dbReference type="InterPro" id="IPR035986">
    <property type="entry name" value="PKD_dom_sf"/>
</dbReference>